<evidence type="ECO:0000256" key="1">
    <source>
        <dbReference type="SAM" id="Phobius"/>
    </source>
</evidence>
<keyword evidence="1" id="KW-1133">Transmembrane helix</keyword>
<dbReference type="Pfam" id="PF04083">
    <property type="entry name" value="Abhydro_lipase"/>
    <property type="match status" value="1"/>
</dbReference>
<dbReference type="EMBL" id="JAEUBF010000159">
    <property type="protein sequence ID" value="KAH3680148.1"/>
    <property type="molecule type" value="Genomic_DNA"/>
</dbReference>
<sequence>MNQNDSKMKAFSRNDHLFTKSSEGSRRSELSRNKQIFYQMTSAVCTALFLFILMILALISSALRYVTTNKSLEHRGSHVYRSKEDLKLVPDLNYYYKLYGLQVDTYNVITKDGFVIILQRIVDPKEGQDIKISRKPVLLLHGLLQSSGSFCSSGKESLAYFLFQQGYDIWLGNNRCGFECRHIDLEPNDYLMWDWDIVDISEHDLTALIDQVLANSCYDKLTLIAHSQGTTQGFITLDNDRFKNCSKLNAFVALSPAVYGGKLLESKWFIKIIAKMSLNKWFFGIHSFLPIMMTMRSAIVKHKSFGFLSYTMFNFLFDWDDHLWDQDLKYRHFLFSPVYVSVKLMSWWLNDKSGFKTSKAILEDDIQWFDESTPPVFCVIPRQDKLVNGQALVNHLINVETTSNYDYIFLDNYSHLDVLWSKTVIKDVGEPIVRFLEYRNI</sequence>
<feature type="transmembrane region" description="Helical" evidence="1">
    <location>
        <begin position="36"/>
        <end position="59"/>
    </location>
</feature>
<organism evidence="3 4">
    <name type="scientific">Wickerhamomyces mucosus</name>
    <dbReference type="NCBI Taxonomy" id="1378264"/>
    <lineage>
        <taxon>Eukaryota</taxon>
        <taxon>Fungi</taxon>
        <taxon>Dikarya</taxon>
        <taxon>Ascomycota</taxon>
        <taxon>Saccharomycotina</taxon>
        <taxon>Saccharomycetes</taxon>
        <taxon>Phaffomycetales</taxon>
        <taxon>Wickerhamomycetaceae</taxon>
        <taxon>Wickerhamomyces</taxon>
    </lineage>
</organism>
<dbReference type="Gene3D" id="3.40.50.1820">
    <property type="entry name" value="alpha/beta hydrolase"/>
    <property type="match status" value="1"/>
</dbReference>
<evidence type="ECO:0000313" key="4">
    <source>
        <dbReference type="Proteomes" id="UP000769528"/>
    </source>
</evidence>
<proteinExistence type="predicted"/>
<accession>A0A9P8THU9</accession>
<comment type="caution">
    <text evidence="3">The sequence shown here is derived from an EMBL/GenBank/DDBJ whole genome shotgun (WGS) entry which is preliminary data.</text>
</comment>
<dbReference type="InterPro" id="IPR029058">
    <property type="entry name" value="AB_hydrolase_fold"/>
</dbReference>
<dbReference type="InterPro" id="IPR006693">
    <property type="entry name" value="AB_hydrolase_lipase"/>
</dbReference>
<feature type="domain" description="Partial AB-hydrolase lipase" evidence="2">
    <location>
        <begin position="93"/>
        <end position="153"/>
    </location>
</feature>
<dbReference type="AlphaFoldDB" id="A0A9P8THU9"/>
<protein>
    <recommendedName>
        <fullName evidence="2">Partial AB-hydrolase lipase domain-containing protein</fullName>
    </recommendedName>
</protein>
<reference evidence="3" key="1">
    <citation type="journal article" date="2021" name="Open Biol.">
        <title>Shared evolutionary footprints suggest mitochondrial oxidative damage underlies multiple complex I losses in fungi.</title>
        <authorList>
            <person name="Schikora-Tamarit M.A."/>
            <person name="Marcet-Houben M."/>
            <person name="Nosek J."/>
            <person name="Gabaldon T."/>
        </authorList>
    </citation>
    <scope>NUCLEOTIDE SEQUENCE</scope>
    <source>
        <strain evidence="3">CBS6341</strain>
    </source>
</reference>
<keyword evidence="1" id="KW-0472">Membrane</keyword>
<reference evidence="3" key="2">
    <citation type="submission" date="2021-01" db="EMBL/GenBank/DDBJ databases">
        <authorList>
            <person name="Schikora-Tamarit M.A."/>
        </authorList>
    </citation>
    <scope>NUCLEOTIDE SEQUENCE</scope>
    <source>
        <strain evidence="3">CBS6341</strain>
    </source>
</reference>
<keyword evidence="4" id="KW-1185">Reference proteome</keyword>
<dbReference type="Proteomes" id="UP000769528">
    <property type="component" value="Unassembled WGS sequence"/>
</dbReference>
<dbReference type="OrthoDB" id="6130531at2759"/>
<dbReference type="SUPFAM" id="SSF53474">
    <property type="entry name" value="alpha/beta-Hydrolases"/>
    <property type="match status" value="1"/>
</dbReference>
<evidence type="ECO:0000259" key="2">
    <source>
        <dbReference type="Pfam" id="PF04083"/>
    </source>
</evidence>
<name>A0A9P8THU9_9ASCO</name>
<evidence type="ECO:0000313" key="3">
    <source>
        <dbReference type="EMBL" id="KAH3680148.1"/>
    </source>
</evidence>
<gene>
    <name evidence="3" type="ORF">WICMUC_000549</name>
</gene>
<dbReference type="PANTHER" id="PTHR11005">
    <property type="entry name" value="LYSOSOMAL ACID LIPASE-RELATED"/>
    <property type="match status" value="1"/>
</dbReference>
<keyword evidence="1" id="KW-0812">Transmembrane</keyword>
<dbReference type="GO" id="GO:0006629">
    <property type="term" value="P:lipid metabolic process"/>
    <property type="evidence" value="ECO:0007669"/>
    <property type="project" value="InterPro"/>
</dbReference>